<accession>A0A2S7K7C4</accession>
<evidence type="ECO:0000256" key="4">
    <source>
        <dbReference type="ARBA" id="ARBA00022989"/>
    </source>
</evidence>
<feature type="transmembrane region" description="Helical" evidence="6">
    <location>
        <begin position="88"/>
        <end position="106"/>
    </location>
</feature>
<dbReference type="AlphaFoldDB" id="A0A2S7K7C4"/>
<evidence type="ECO:0000313" key="8">
    <source>
        <dbReference type="Proteomes" id="UP000239504"/>
    </source>
</evidence>
<evidence type="ECO:0000256" key="5">
    <source>
        <dbReference type="ARBA" id="ARBA00023136"/>
    </source>
</evidence>
<comment type="similarity">
    <text evidence="2">Belongs to the nurim family.</text>
</comment>
<feature type="transmembrane region" description="Helical" evidence="6">
    <location>
        <begin position="7"/>
        <end position="29"/>
    </location>
</feature>
<feature type="transmembrane region" description="Helical" evidence="6">
    <location>
        <begin position="49"/>
        <end position="67"/>
    </location>
</feature>
<evidence type="ECO:0000256" key="2">
    <source>
        <dbReference type="ARBA" id="ARBA00010631"/>
    </source>
</evidence>
<comment type="subcellular location">
    <subcellularLocation>
        <location evidence="1">Membrane</location>
        <topology evidence="1">Multi-pass membrane protein</topology>
    </subcellularLocation>
</comment>
<evidence type="ECO:0000256" key="3">
    <source>
        <dbReference type="ARBA" id="ARBA00022692"/>
    </source>
</evidence>
<dbReference type="GO" id="GO:0016020">
    <property type="term" value="C:membrane"/>
    <property type="evidence" value="ECO:0007669"/>
    <property type="project" value="UniProtKB-SubCell"/>
</dbReference>
<dbReference type="EMBL" id="PJCH01000005">
    <property type="protein sequence ID" value="PQA88381.1"/>
    <property type="molecule type" value="Genomic_DNA"/>
</dbReference>
<sequence length="256" mass="28517">MKPALYLIYALVGYIIGLANIAYIVGFLADIGVPKGIGDGPQTPMSQATVIDAGLVLLFGLHHSVTARTAFKKQWTKIIPAPIERATYLYMTAFMSVILVVFWRPIPVTVWHVDYPWAGAIYSLYLLVWALMFSATFHFGHFSFFGVAQAWAEFRKSPPRQGGMTARFLYALVRHPISLGWMITPLIVPHLTVGHLVFAGATFVYIMAATPFEEADLIEELGDEYREYKKRTPAFVPRLGANKTDDGVVAAEGRKM</sequence>
<dbReference type="RefSeq" id="WP_104829625.1">
    <property type="nucleotide sequence ID" value="NZ_PJCH01000005.1"/>
</dbReference>
<reference evidence="7 8" key="1">
    <citation type="submission" date="2017-12" db="EMBL/GenBank/DDBJ databases">
        <authorList>
            <person name="Hurst M.R.H."/>
        </authorList>
    </citation>
    <scope>NUCLEOTIDE SEQUENCE [LARGE SCALE GENOMIC DNA]</scope>
    <source>
        <strain evidence="7 8">SY-3-19</strain>
    </source>
</reference>
<dbReference type="OrthoDB" id="9789029at2"/>
<evidence type="ECO:0000256" key="6">
    <source>
        <dbReference type="SAM" id="Phobius"/>
    </source>
</evidence>
<name>A0A2S7K7C4_9PROT</name>
<evidence type="ECO:0000256" key="1">
    <source>
        <dbReference type="ARBA" id="ARBA00004141"/>
    </source>
</evidence>
<evidence type="ECO:0000313" key="7">
    <source>
        <dbReference type="EMBL" id="PQA88381.1"/>
    </source>
</evidence>
<protein>
    <submittedName>
        <fullName evidence="7">Uncharacterized protein</fullName>
    </submittedName>
</protein>
<keyword evidence="3 6" id="KW-0812">Transmembrane</keyword>
<dbReference type="InterPro" id="IPR033580">
    <property type="entry name" value="Nurim-like"/>
</dbReference>
<keyword evidence="8" id="KW-1185">Reference proteome</keyword>
<proteinExistence type="inferred from homology"/>
<keyword evidence="5 6" id="KW-0472">Membrane</keyword>
<gene>
    <name evidence="7" type="ORF">CW354_08775</name>
</gene>
<keyword evidence="4 6" id="KW-1133">Transmembrane helix</keyword>
<dbReference type="PANTHER" id="PTHR31040">
    <property type="entry name" value="NURIM"/>
    <property type="match status" value="1"/>
</dbReference>
<dbReference type="Proteomes" id="UP000239504">
    <property type="component" value="Unassembled WGS sequence"/>
</dbReference>
<dbReference type="Gene3D" id="1.20.120.1630">
    <property type="match status" value="1"/>
</dbReference>
<feature type="transmembrane region" description="Helical" evidence="6">
    <location>
        <begin position="126"/>
        <end position="147"/>
    </location>
</feature>
<dbReference type="PANTHER" id="PTHR31040:SF1">
    <property type="entry name" value="NURIM"/>
    <property type="match status" value="1"/>
</dbReference>
<comment type="caution">
    <text evidence="7">The sequence shown here is derived from an EMBL/GenBank/DDBJ whole genome shotgun (WGS) entry which is preliminary data.</text>
</comment>
<organism evidence="7 8">
    <name type="scientific">Hyphococcus luteus</name>
    <dbReference type="NCBI Taxonomy" id="2058213"/>
    <lineage>
        <taxon>Bacteria</taxon>
        <taxon>Pseudomonadati</taxon>
        <taxon>Pseudomonadota</taxon>
        <taxon>Alphaproteobacteria</taxon>
        <taxon>Parvularculales</taxon>
        <taxon>Parvularculaceae</taxon>
        <taxon>Hyphococcus</taxon>
    </lineage>
</organism>